<keyword evidence="1" id="KW-0472">Membrane</keyword>
<dbReference type="Proteomes" id="UP000562352">
    <property type="component" value="Unassembled WGS sequence"/>
</dbReference>
<feature type="transmembrane region" description="Helical" evidence="1">
    <location>
        <begin position="6"/>
        <end position="26"/>
    </location>
</feature>
<evidence type="ECO:0000313" key="3">
    <source>
        <dbReference type="EMBL" id="MBB5962369.1"/>
    </source>
</evidence>
<gene>
    <name evidence="3" type="ORF">FHS22_001630</name>
</gene>
<accession>A0A841CYJ3</accession>
<sequence>MTYLTAAVVFVGLLCLLNLVLVLGVVKRLRQHSELLAGSGHQAPATMPEPGGAIGDFLAHTTGGAAVDRARLAGGTIVGFFSPGCAPCERKLPGFIRFAAADARPVLAVVVASAEEAGPTAEALSATATVVVEGLDGPVARAFGVDAFPTFCLVGDDHTIAAIGLDYRDLPAVVTA</sequence>
<dbReference type="AlphaFoldDB" id="A0A841CYJ3"/>
<dbReference type="GO" id="GO:0016853">
    <property type="term" value="F:isomerase activity"/>
    <property type="evidence" value="ECO:0007669"/>
    <property type="project" value="UniProtKB-KW"/>
</dbReference>
<reference evidence="3 4" key="1">
    <citation type="submission" date="2020-08" db="EMBL/GenBank/DDBJ databases">
        <title>Genomic Encyclopedia of Type Strains, Phase III (KMG-III): the genomes of soil and plant-associated and newly described type strains.</title>
        <authorList>
            <person name="Whitman W."/>
        </authorList>
    </citation>
    <scope>NUCLEOTIDE SEQUENCE [LARGE SCALE GENOMIC DNA]</scope>
    <source>
        <strain evidence="3 4">CECT 3303</strain>
    </source>
</reference>
<organism evidence="3 4">
    <name type="scientific">Planomonospora venezuelensis</name>
    <dbReference type="NCBI Taxonomy" id="1999"/>
    <lineage>
        <taxon>Bacteria</taxon>
        <taxon>Bacillati</taxon>
        <taxon>Actinomycetota</taxon>
        <taxon>Actinomycetes</taxon>
        <taxon>Streptosporangiales</taxon>
        <taxon>Streptosporangiaceae</taxon>
        <taxon>Planomonospora</taxon>
    </lineage>
</organism>
<dbReference type="SUPFAM" id="SSF52833">
    <property type="entry name" value="Thioredoxin-like"/>
    <property type="match status" value="1"/>
</dbReference>
<dbReference type="RefSeq" id="WP_184939805.1">
    <property type="nucleotide sequence ID" value="NZ_BAAAWZ010000001.1"/>
</dbReference>
<feature type="domain" description="Thioredoxin" evidence="2">
    <location>
        <begin position="48"/>
        <end position="176"/>
    </location>
</feature>
<protein>
    <submittedName>
        <fullName evidence="3">Thiol-disulfide isomerase/thioredoxin</fullName>
    </submittedName>
</protein>
<dbReference type="InterPro" id="IPR036249">
    <property type="entry name" value="Thioredoxin-like_sf"/>
</dbReference>
<keyword evidence="1" id="KW-1133">Transmembrane helix</keyword>
<proteinExistence type="predicted"/>
<dbReference type="PROSITE" id="PS00194">
    <property type="entry name" value="THIOREDOXIN_1"/>
    <property type="match status" value="1"/>
</dbReference>
<evidence type="ECO:0000313" key="4">
    <source>
        <dbReference type="Proteomes" id="UP000562352"/>
    </source>
</evidence>
<evidence type="ECO:0000256" key="1">
    <source>
        <dbReference type="SAM" id="Phobius"/>
    </source>
</evidence>
<name>A0A841CYJ3_PLAVE</name>
<keyword evidence="4" id="KW-1185">Reference proteome</keyword>
<keyword evidence="3" id="KW-0413">Isomerase</keyword>
<dbReference type="EMBL" id="JACHJJ010000004">
    <property type="protein sequence ID" value="MBB5962369.1"/>
    <property type="molecule type" value="Genomic_DNA"/>
</dbReference>
<dbReference type="Gene3D" id="3.40.30.10">
    <property type="entry name" value="Glutaredoxin"/>
    <property type="match status" value="1"/>
</dbReference>
<evidence type="ECO:0000259" key="2">
    <source>
        <dbReference type="PROSITE" id="PS51352"/>
    </source>
</evidence>
<dbReference type="InterPro" id="IPR013766">
    <property type="entry name" value="Thioredoxin_domain"/>
</dbReference>
<comment type="caution">
    <text evidence="3">The sequence shown here is derived from an EMBL/GenBank/DDBJ whole genome shotgun (WGS) entry which is preliminary data.</text>
</comment>
<keyword evidence="1" id="KW-0812">Transmembrane</keyword>
<dbReference type="InterPro" id="IPR017937">
    <property type="entry name" value="Thioredoxin_CS"/>
</dbReference>
<dbReference type="PROSITE" id="PS51352">
    <property type="entry name" value="THIOREDOXIN_2"/>
    <property type="match status" value="1"/>
</dbReference>